<dbReference type="GO" id="GO:0000226">
    <property type="term" value="P:microtubule cytoskeleton organization"/>
    <property type="evidence" value="ECO:0007669"/>
    <property type="project" value="TreeGrafter"/>
</dbReference>
<organism evidence="10 11">
    <name type="scientific">Ascaris lumbricoides</name>
    <name type="common">Giant roundworm</name>
    <dbReference type="NCBI Taxonomy" id="6252"/>
    <lineage>
        <taxon>Eukaryota</taxon>
        <taxon>Metazoa</taxon>
        <taxon>Ecdysozoa</taxon>
        <taxon>Nematoda</taxon>
        <taxon>Chromadorea</taxon>
        <taxon>Rhabditida</taxon>
        <taxon>Spirurina</taxon>
        <taxon>Ascaridomorpha</taxon>
        <taxon>Ascaridoidea</taxon>
        <taxon>Ascarididae</taxon>
        <taxon>Ascaris</taxon>
    </lineage>
</organism>
<dbReference type="WBParaSite" id="ALUE_0001432801-mRNA-1">
    <property type="protein sequence ID" value="ALUE_0001432801-mRNA-1"/>
    <property type="gene ID" value="ALUE_0001432801"/>
</dbReference>
<dbReference type="PROSITE" id="PS00107">
    <property type="entry name" value="PROTEIN_KINASE_ATP"/>
    <property type="match status" value="1"/>
</dbReference>
<dbReference type="Gene3D" id="1.10.510.10">
    <property type="entry name" value="Transferase(Phosphotransferase) domain 1"/>
    <property type="match status" value="1"/>
</dbReference>
<feature type="domain" description="Protein kinase" evidence="9">
    <location>
        <begin position="55"/>
        <end position="351"/>
    </location>
</feature>
<evidence type="ECO:0000313" key="11">
    <source>
        <dbReference type="WBParaSite" id="ALUE_0001432801-mRNA-1"/>
    </source>
</evidence>
<protein>
    <submittedName>
        <fullName evidence="11">Protein kinase domain-containing protein</fullName>
    </submittedName>
</protein>
<dbReference type="FunFam" id="1.10.510.10:FF:000658">
    <property type="entry name" value="Protein CBG12184"/>
    <property type="match status" value="1"/>
</dbReference>
<evidence type="ECO:0000256" key="1">
    <source>
        <dbReference type="ARBA" id="ARBA00022527"/>
    </source>
</evidence>
<evidence type="ECO:0000256" key="6">
    <source>
        <dbReference type="PROSITE-ProRule" id="PRU10141"/>
    </source>
</evidence>
<keyword evidence="8" id="KW-1133">Transmembrane helix</keyword>
<dbReference type="AlphaFoldDB" id="A0A9J2PYA2"/>
<dbReference type="Pfam" id="PF00069">
    <property type="entry name" value="Pkinase"/>
    <property type="match status" value="1"/>
</dbReference>
<evidence type="ECO:0000256" key="7">
    <source>
        <dbReference type="RuleBase" id="RU000304"/>
    </source>
</evidence>
<dbReference type="Proteomes" id="UP000036681">
    <property type="component" value="Unplaced"/>
</dbReference>
<dbReference type="PANTHER" id="PTHR24346">
    <property type="entry name" value="MAP/MICROTUBULE AFFINITY-REGULATING KINASE"/>
    <property type="match status" value="1"/>
</dbReference>
<dbReference type="InterPro" id="IPR011009">
    <property type="entry name" value="Kinase-like_dom_sf"/>
</dbReference>
<evidence type="ECO:0000256" key="2">
    <source>
        <dbReference type="ARBA" id="ARBA00022679"/>
    </source>
</evidence>
<feature type="transmembrane region" description="Helical" evidence="8">
    <location>
        <begin position="45"/>
        <end position="66"/>
    </location>
</feature>
<dbReference type="PROSITE" id="PS00108">
    <property type="entry name" value="PROTEIN_KINASE_ST"/>
    <property type="match status" value="1"/>
</dbReference>
<keyword evidence="2" id="KW-0808">Transferase</keyword>
<dbReference type="GO" id="GO:0005524">
    <property type="term" value="F:ATP binding"/>
    <property type="evidence" value="ECO:0007669"/>
    <property type="project" value="UniProtKB-UniRule"/>
</dbReference>
<evidence type="ECO:0000256" key="5">
    <source>
        <dbReference type="ARBA" id="ARBA00022840"/>
    </source>
</evidence>
<keyword evidence="1 7" id="KW-0723">Serine/threonine-protein kinase</keyword>
<dbReference type="GO" id="GO:0005737">
    <property type="term" value="C:cytoplasm"/>
    <property type="evidence" value="ECO:0007669"/>
    <property type="project" value="TreeGrafter"/>
</dbReference>
<dbReference type="PROSITE" id="PS50011">
    <property type="entry name" value="PROTEIN_KINASE_DOM"/>
    <property type="match status" value="1"/>
</dbReference>
<keyword evidence="4" id="KW-0418">Kinase</keyword>
<accession>A0A9J2PYA2</accession>
<evidence type="ECO:0000259" key="9">
    <source>
        <dbReference type="PROSITE" id="PS50011"/>
    </source>
</evidence>
<proteinExistence type="inferred from homology"/>
<dbReference type="GO" id="GO:0050321">
    <property type="term" value="F:tau-protein kinase activity"/>
    <property type="evidence" value="ECO:0007669"/>
    <property type="project" value="TreeGrafter"/>
</dbReference>
<name>A0A9J2PYA2_ASCLU</name>
<dbReference type="InterPro" id="IPR008271">
    <property type="entry name" value="Ser/Thr_kinase_AS"/>
</dbReference>
<evidence type="ECO:0000256" key="8">
    <source>
        <dbReference type="SAM" id="Phobius"/>
    </source>
</evidence>
<keyword evidence="3 6" id="KW-0547">Nucleotide-binding</keyword>
<evidence type="ECO:0000256" key="3">
    <source>
        <dbReference type="ARBA" id="ARBA00022741"/>
    </source>
</evidence>
<feature type="binding site" evidence="6">
    <location>
        <position position="84"/>
    </location>
    <ligand>
        <name>ATP</name>
        <dbReference type="ChEBI" id="CHEBI:30616"/>
    </ligand>
</feature>
<keyword evidence="5 6" id="KW-0067">ATP-binding</keyword>
<dbReference type="InterPro" id="IPR017441">
    <property type="entry name" value="Protein_kinase_ATP_BS"/>
</dbReference>
<keyword evidence="8" id="KW-0812">Transmembrane</keyword>
<feature type="transmembrane region" description="Helical" evidence="8">
    <location>
        <begin position="293"/>
        <end position="312"/>
    </location>
</feature>
<keyword evidence="10" id="KW-1185">Reference proteome</keyword>
<dbReference type="PANTHER" id="PTHR24346:SF82">
    <property type="entry name" value="KP78A-RELATED"/>
    <property type="match status" value="1"/>
</dbReference>
<dbReference type="SUPFAM" id="SSF56112">
    <property type="entry name" value="Protein kinase-like (PK-like)"/>
    <property type="match status" value="1"/>
</dbReference>
<dbReference type="SMART" id="SM00220">
    <property type="entry name" value="S_TKc"/>
    <property type="match status" value="1"/>
</dbReference>
<sequence>MSQATPDESLTSIRINFELKNNGVWCEELIVEDVLDSTVLNLLNVYVVFGLYECSLVLIVIGRGTYSTVKKAWSSRQHKTVAIKIIDKRLQSRYIKDFLPRELRIVPTLNHDNIIKVYDVIHSGPFVCLVEEYANNGDLLRRIKGNIRLNEDESRFYFRQLIEALMYLKSIKVAHRDLKCENILLDSCDNVKLCDFGFARMMKDGDVSRTFCGSRAYAAPEILRQIPYNGFTVDVWSAAIVLYIMITGVMPYNSNNPRKMLNRQLQHRLALKSSSISKFSRSNYLKKNPENFILVYLKLLMCALVSFPKLIFLSDDVKELLYQMLHPSPSDRITYQEMLDSRWLANTHYFIRTESMELTRRKAMSSEAILD</sequence>
<evidence type="ECO:0000313" key="10">
    <source>
        <dbReference type="Proteomes" id="UP000036681"/>
    </source>
</evidence>
<dbReference type="InterPro" id="IPR000719">
    <property type="entry name" value="Prot_kinase_dom"/>
</dbReference>
<feature type="transmembrane region" description="Helical" evidence="8">
    <location>
        <begin position="233"/>
        <end position="252"/>
    </location>
</feature>
<dbReference type="GO" id="GO:0035556">
    <property type="term" value="P:intracellular signal transduction"/>
    <property type="evidence" value="ECO:0007669"/>
    <property type="project" value="TreeGrafter"/>
</dbReference>
<evidence type="ECO:0000256" key="4">
    <source>
        <dbReference type="ARBA" id="ARBA00022777"/>
    </source>
</evidence>
<reference evidence="11" key="1">
    <citation type="submission" date="2023-03" db="UniProtKB">
        <authorList>
            <consortium name="WormBaseParasite"/>
        </authorList>
    </citation>
    <scope>IDENTIFICATION</scope>
</reference>
<comment type="similarity">
    <text evidence="7">Belongs to the protein kinase superfamily.</text>
</comment>
<keyword evidence="8" id="KW-0472">Membrane</keyword>